<dbReference type="PANTHER" id="PTHR12390">
    <property type="entry name" value="UROPORPHYRINOGEN III SYNTHASE"/>
    <property type="match status" value="1"/>
</dbReference>
<proteinExistence type="predicted"/>
<dbReference type="Proteomes" id="UP000240971">
    <property type="component" value="Unassembled WGS sequence"/>
</dbReference>
<feature type="domain" description="Tetrapyrrole biosynthesis uroporphyrinogen III synthase" evidence="1">
    <location>
        <begin position="24"/>
        <end position="226"/>
    </location>
</feature>
<organism evidence="2 3">
    <name type="scientific">Chitinophaga niastensis</name>
    <dbReference type="NCBI Taxonomy" id="536980"/>
    <lineage>
        <taxon>Bacteria</taxon>
        <taxon>Pseudomonadati</taxon>
        <taxon>Bacteroidota</taxon>
        <taxon>Chitinophagia</taxon>
        <taxon>Chitinophagales</taxon>
        <taxon>Chitinophagaceae</taxon>
        <taxon>Chitinophaga</taxon>
    </lineage>
</organism>
<dbReference type="GO" id="GO:0006780">
    <property type="term" value="P:uroporphyrinogen III biosynthetic process"/>
    <property type="evidence" value="ECO:0007669"/>
    <property type="project" value="InterPro"/>
</dbReference>
<dbReference type="SUPFAM" id="SSF69618">
    <property type="entry name" value="HemD-like"/>
    <property type="match status" value="1"/>
</dbReference>
<dbReference type="InterPro" id="IPR036108">
    <property type="entry name" value="4pyrrol_syn_uPrphyn_synt_sf"/>
</dbReference>
<dbReference type="CDD" id="cd06578">
    <property type="entry name" value="HemD"/>
    <property type="match status" value="1"/>
</dbReference>
<evidence type="ECO:0000313" key="2">
    <source>
        <dbReference type="EMBL" id="PSL47733.1"/>
    </source>
</evidence>
<dbReference type="EMBL" id="PYAW01000002">
    <property type="protein sequence ID" value="PSL47733.1"/>
    <property type="molecule type" value="Genomic_DNA"/>
</dbReference>
<gene>
    <name evidence="2" type="ORF">CLV51_102590</name>
</gene>
<name>A0A2P8HND8_CHINA</name>
<dbReference type="GO" id="GO:0005829">
    <property type="term" value="C:cytosol"/>
    <property type="evidence" value="ECO:0007669"/>
    <property type="project" value="TreeGrafter"/>
</dbReference>
<dbReference type="OrthoDB" id="1523900at2"/>
<protein>
    <submittedName>
        <fullName evidence="2">Uroporphyrinogen-III synthase</fullName>
    </submittedName>
</protein>
<keyword evidence="3" id="KW-1185">Reference proteome</keyword>
<dbReference type="InterPro" id="IPR003754">
    <property type="entry name" value="4pyrrol_synth_uPrphyn_synth"/>
</dbReference>
<accession>A0A2P8HND8</accession>
<dbReference type="Pfam" id="PF02602">
    <property type="entry name" value="HEM4"/>
    <property type="match status" value="1"/>
</dbReference>
<dbReference type="RefSeq" id="WP_106528163.1">
    <property type="nucleotide sequence ID" value="NZ_PYAW01000002.1"/>
</dbReference>
<comment type="caution">
    <text evidence="2">The sequence shown here is derived from an EMBL/GenBank/DDBJ whole genome shotgun (WGS) entry which is preliminary data.</text>
</comment>
<sequence>MSNDKYRILCTRPVTDSLIAVAGERGIHIDVQEFIQIKPLLLPGLQEKIHDAVSKTMVFTSANAVQILSKNYLFNTVVPDAQIACIAGNTKQSVLETFPDCTILAEADYGNDLADAIIQRESTHEVSFFCGNQRRNELPGKLKAAGIIVNEYVIYENTPITVVITDDYDGILFFSPSAAKSFFSANSIHKNTVCFAIGTTTAVALKDYTSNKIIVSTGTSPESMVQTAIFYFNNINCYE</sequence>
<dbReference type="PANTHER" id="PTHR12390:SF0">
    <property type="entry name" value="UROPORPHYRINOGEN-III SYNTHASE"/>
    <property type="match status" value="1"/>
</dbReference>
<dbReference type="GO" id="GO:0004852">
    <property type="term" value="F:uroporphyrinogen-III synthase activity"/>
    <property type="evidence" value="ECO:0007669"/>
    <property type="project" value="InterPro"/>
</dbReference>
<dbReference type="InterPro" id="IPR039793">
    <property type="entry name" value="UROS/Hem4"/>
</dbReference>
<dbReference type="AlphaFoldDB" id="A0A2P8HND8"/>
<evidence type="ECO:0000313" key="3">
    <source>
        <dbReference type="Proteomes" id="UP000240971"/>
    </source>
</evidence>
<reference evidence="2 3" key="1">
    <citation type="submission" date="2018-03" db="EMBL/GenBank/DDBJ databases">
        <title>Genomic Encyclopedia of Archaeal and Bacterial Type Strains, Phase II (KMG-II): from individual species to whole genera.</title>
        <authorList>
            <person name="Goeker M."/>
        </authorList>
    </citation>
    <scope>NUCLEOTIDE SEQUENCE [LARGE SCALE GENOMIC DNA]</scope>
    <source>
        <strain evidence="2 3">DSM 24859</strain>
    </source>
</reference>
<evidence type="ECO:0000259" key="1">
    <source>
        <dbReference type="Pfam" id="PF02602"/>
    </source>
</evidence>
<dbReference type="Gene3D" id="3.40.50.10090">
    <property type="match status" value="2"/>
</dbReference>